<reference evidence="1 2" key="1">
    <citation type="submission" date="2020-03" db="EMBL/GenBank/DDBJ databases">
        <title>Screen low temperature-resistant strains for efficient degradation of petroleum hydrocarbons under the low temperature.</title>
        <authorList>
            <person name="Wang Y."/>
            <person name="Chen J."/>
        </authorList>
    </citation>
    <scope>NUCLEOTIDE SEQUENCE [LARGE SCALE GENOMIC DNA]</scope>
    <source>
        <strain evidence="1 2">KB1</strain>
        <plasmid evidence="1 2">plas1</plasmid>
    </source>
</reference>
<dbReference type="RefSeq" id="WP_166503035.1">
    <property type="nucleotide sequence ID" value="NZ_CP050125.1"/>
</dbReference>
<name>A0A6G9D475_RHOER</name>
<sequence>MNAPIGKAAHHRARLHPARSSRPALIVHTFSEYTHHIRGGAKRLIIDADPDLWFDLGHVPHGVDVKIIGQSCAGISGGSIAAAGRCFLQASQRARVTAYEFAHVEAFDGVTIEARGKSHIIGTDHAKIRAEDQAVVFAHSQCHVQAAGHTLVAATDTSSVSMNGDAHVRASAGVHIIGVPQPRNLSIEPRPISRLANQLNM</sequence>
<dbReference type="EMBL" id="CP050125">
    <property type="protein sequence ID" value="QIP43892.1"/>
    <property type="molecule type" value="Genomic_DNA"/>
</dbReference>
<proteinExistence type="predicted"/>
<organism evidence="1 2">
    <name type="scientific">Rhodococcus erythropolis</name>
    <name type="common">Arthrobacter picolinophilus</name>
    <dbReference type="NCBI Taxonomy" id="1833"/>
    <lineage>
        <taxon>Bacteria</taxon>
        <taxon>Bacillati</taxon>
        <taxon>Actinomycetota</taxon>
        <taxon>Actinomycetes</taxon>
        <taxon>Mycobacteriales</taxon>
        <taxon>Nocardiaceae</taxon>
        <taxon>Rhodococcus</taxon>
        <taxon>Rhodococcus erythropolis group</taxon>
    </lineage>
</organism>
<gene>
    <name evidence="1" type="ORF">G9444_6649</name>
</gene>
<accession>A0A6G9D475</accession>
<evidence type="ECO:0000313" key="2">
    <source>
        <dbReference type="Proteomes" id="UP000502345"/>
    </source>
</evidence>
<protein>
    <submittedName>
        <fullName evidence="1">Uncharacterized protein</fullName>
    </submittedName>
</protein>
<dbReference type="Proteomes" id="UP000502345">
    <property type="component" value="Plasmid plas1"/>
</dbReference>
<keyword evidence="1" id="KW-0614">Plasmid</keyword>
<evidence type="ECO:0000313" key="1">
    <source>
        <dbReference type="EMBL" id="QIP43892.1"/>
    </source>
</evidence>
<dbReference type="AlphaFoldDB" id="A0A6G9D475"/>
<geneLocation type="plasmid" evidence="1 2">
    <name>plas1</name>
</geneLocation>